<evidence type="ECO:0000256" key="1">
    <source>
        <dbReference type="SAM" id="MobiDB-lite"/>
    </source>
</evidence>
<dbReference type="OrthoDB" id="4218123at2759"/>
<sequence>MVDASIIQILVVLGLPYAIQGVRAFFAKPPPPSPLQRLNQKQQRSSSTPSKPNRWNQLMLLLLGLTTLHHLYHVALYNPPNIFRTLSLPADCPNFILHQSWKERAALDPTFMVKYPDTMRERFKAMENRLFYEVYGQDAFLHCDHCTERTDFVLYLIPEAMASYVAMAAVLGIATTQTSHLNKYRTWGSAALVVLAVLEYGTYQKGAEVASLSSLIKHEGWMIGFRGAHLLRHGSMAMMAIVVMGLLHRSAKQQENGTGPRDEIEILNDLCAAQEAMIARQRAMQLARAASLRDPLLRKHFVDYWKKREVEHSLLTADSEYKEARDMALSRIDVEGIMQEANNYIEHVIKAGERMPDSQEADTASSSSSAAANDTAAPTTTTKASFAGSVPRKE</sequence>
<feature type="transmembrane region" description="Helical" evidence="2">
    <location>
        <begin position="152"/>
        <end position="174"/>
    </location>
</feature>
<dbReference type="PANTHER" id="PTHR39470:SF1">
    <property type="entry name" value="CHORISMATE SYNTHASE PROTEIN"/>
    <property type="match status" value="1"/>
</dbReference>
<evidence type="ECO:0000313" key="3">
    <source>
        <dbReference type="EMBL" id="KAG0317400.1"/>
    </source>
</evidence>
<keyword evidence="2" id="KW-0812">Transmembrane</keyword>
<keyword evidence="2" id="KW-1133">Transmembrane helix</keyword>
<gene>
    <name evidence="3" type="ORF">BGZ99_006325</name>
</gene>
<dbReference type="AlphaFoldDB" id="A0A9P6RCX0"/>
<protein>
    <submittedName>
        <fullName evidence="3">Uncharacterized protein</fullName>
    </submittedName>
</protein>
<keyword evidence="2" id="KW-0472">Membrane</keyword>
<feature type="region of interest" description="Disordered" evidence="1">
    <location>
        <begin position="354"/>
        <end position="394"/>
    </location>
</feature>
<evidence type="ECO:0000256" key="2">
    <source>
        <dbReference type="SAM" id="Phobius"/>
    </source>
</evidence>
<reference evidence="3" key="1">
    <citation type="journal article" date="2020" name="Fungal Divers.">
        <title>Resolving the Mortierellaceae phylogeny through synthesis of multi-gene phylogenetics and phylogenomics.</title>
        <authorList>
            <person name="Vandepol N."/>
            <person name="Liber J."/>
            <person name="Desiro A."/>
            <person name="Na H."/>
            <person name="Kennedy M."/>
            <person name="Barry K."/>
            <person name="Grigoriev I.V."/>
            <person name="Miller A.N."/>
            <person name="O'Donnell K."/>
            <person name="Stajich J.E."/>
            <person name="Bonito G."/>
        </authorList>
    </citation>
    <scope>NUCLEOTIDE SEQUENCE</scope>
    <source>
        <strain evidence="3">REB-010B</strain>
    </source>
</reference>
<evidence type="ECO:0000313" key="4">
    <source>
        <dbReference type="Proteomes" id="UP000738325"/>
    </source>
</evidence>
<organism evidence="3 4">
    <name type="scientific">Dissophora globulifera</name>
    <dbReference type="NCBI Taxonomy" id="979702"/>
    <lineage>
        <taxon>Eukaryota</taxon>
        <taxon>Fungi</taxon>
        <taxon>Fungi incertae sedis</taxon>
        <taxon>Mucoromycota</taxon>
        <taxon>Mortierellomycotina</taxon>
        <taxon>Mortierellomycetes</taxon>
        <taxon>Mortierellales</taxon>
        <taxon>Mortierellaceae</taxon>
        <taxon>Dissophora</taxon>
    </lineage>
</organism>
<accession>A0A9P6RCX0</accession>
<feature type="compositionally biased region" description="Low complexity" evidence="1">
    <location>
        <begin position="361"/>
        <end position="387"/>
    </location>
</feature>
<keyword evidence="4" id="KW-1185">Reference proteome</keyword>
<feature type="region of interest" description="Disordered" evidence="1">
    <location>
        <begin position="33"/>
        <end position="52"/>
    </location>
</feature>
<comment type="caution">
    <text evidence="3">The sequence shown here is derived from an EMBL/GenBank/DDBJ whole genome shotgun (WGS) entry which is preliminary data.</text>
</comment>
<dbReference type="PANTHER" id="PTHR39470">
    <property type="entry name" value="CHROMOSOME 10, WHOLE GENOME SHOTGUN SEQUENCE"/>
    <property type="match status" value="1"/>
</dbReference>
<dbReference type="Proteomes" id="UP000738325">
    <property type="component" value="Unassembled WGS sequence"/>
</dbReference>
<name>A0A9P6RCX0_9FUNG</name>
<proteinExistence type="predicted"/>
<dbReference type="EMBL" id="JAAAIP010000425">
    <property type="protein sequence ID" value="KAG0317400.1"/>
    <property type="molecule type" value="Genomic_DNA"/>
</dbReference>
<feature type="compositionally biased region" description="Polar residues" evidence="1">
    <location>
        <begin position="36"/>
        <end position="52"/>
    </location>
</feature>